<dbReference type="AlphaFoldDB" id="A0A2M3ZS71"/>
<accession>A0A2M3ZS71</accession>
<sequence>MHLCARIFLVSTSIVTSVAISCRNIFSKSSPSLRGCRLEMDSSIDSMPERLEVMLEVHEKSEFINSLPSRPVPFMPTSDGRLLLKAFVRCGNRRLREREFSTDDEMRLTKLFPVDRDIFHECRSIDVTPLV</sequence>
<feature type="chain" id="PRO_5014908428" evidence="1">
    <location>
        <begin position="20"/>
        <end position="131"/>
    </location>
</feature>
<evidence type="ECO:0000256" key="1">
    <source>
        <dbReference type="SAM" id="SignalP"/>
    </source>
</evidence>
<evidence type="ECO:0000313" key="2">
    <source>
        <dbReference type="EMBL" id="MBW31218.1"/>
    </source>
</evidence>
<proteinExistence type="predicted"/>
<name>A0A2M3ZS71_9DIPT</name>
<dbReference type="PROSITE" id="PS51257">
    <property type="entry name" value="PROKAR_LIPOPROTEIN"/>
    <property type="match status" value="1"/>
</dbReference>
<reference evidence="2" key="1">
    <citation type="submission" date="2018-01" db="EMBL/GenBank/DDBJ databases">
        <title>An insight into the sialome of Amazonian anophelines.</title>
        <authorList>
            <person name="Ribeiro J.M."/>
            <person name="Scarpassa V."/>
            <person name="Calvo E."/>
        </authorList>
    </citation>
    <scope>NUCLEOTIDE SEQUENCE</scope>
    <source>
        <tissue evidence="2">Salivary glands</tissue>
    </source>
</reference>
<dbReference type="EMBL" id="GGFM01010467">
    <property type="protein sequence ID" value="MBW31218.1"/>
    <property type="molecule type" value="Transcribed_RNA"/>
</dbReference>
<feature type="signal peptide" evidence="1">
    <location>
        <begin position="1"/>
        <end position="19"/>
    </location>
</feature>
<protein>
    <submittedName>
        <fullName evidence="2">Putative secreted peptide</fullName>
    </submittedName>
</protein>
<organism evidence="2">
    <name type="scientific">Anopheles braziliensis</name>
    <dbReference type="NCBI Taxonomy" id="58242"/>
    <lineage>
        <taxon>Eukaryota</taxon>
        <taxon>Metazoa</taxon>
        <taxon>Ecdysozoa</taxon>
        <taxon>Arthropoda</taxon>
        <taxon>Hexapoda</taxon>
        <taxon>Insecta</taxon>
        <taxon>Pterygota</taxon>
        <taxon>Neoptera</taxon>
        <taxon>Endopterygota</taxon>
        <taxon>Diptera</taxon>
        <taxon>Nematocera</taxon>
        <taxon>Culicoidea</taxon>
        <taxon>Culicidae</taxon>
        <taxon>Anophelinae</taxon>
        <taxon>Anopheles</taxon>
    </lineage>
</organism>
<keyword evidence="1" id="KW-0732">Signal</keyword>